<evidence type="ECO:0008006" key="3">
    <source>
        <dbReference type="Google" id="ProtNLM"/>
    </source>
</evidence>
<dbReference type="RefSeq" id="XP_018297412.1">
    <property type="nucleotide sequence ID" value="XM_018440320.1"/>
</dbReference>
<reference evidence="2" key="1">
    <citation type="submission" date="2015-06" db="EMBL/GenBank/DDBJ databases">
        <title>Expansion of signal transduction pathways in fungi by whole-genome duplication.</title>
        <authorList>
            <consortium name="DOE Joint Genome Institute"/>
            <person name="Corrochano L.M."/>
            <person name="Kuo A."/>
            <person name="Marcet-Houben M."/>
            <person name="Polaino S."/>
            <person name="Salamov A."/>
            <person name="Villalobos J.M."/>
            <person name="Alvarez M.I."/>
            <person name="Avalos J."/>
            <person name="Benito E.P."/>
            <person name="Benoit I."/>
            <person name="Burger G."/>
            <person name="Camino L.P."/>
            <person name="Canovas D."/>
            <person name="Cerda-Olmedo E."/>
            <person name="Cheng J.-F."/>
            <person name="Dominguez A."/>
            <person name="Elias M."/>
            <person name="Eslava A.P."/>
            <person name="Glaser F."/>
            <person name="Grimwood J."/>
            <person name="Gutierrez G."/>
            <person name="Heitman J."/>
            <person name="Henrissat B."/>
            <person name="Iturriaga E.A."/>
            <person name="Lang B.F."/>
            <person name="Lavin J.L."/>
            <person name="Lee S."/>
            <person name="Li W."/>
            <person name="Lindquist E."/>
            <person name="Lopez-Garcia S."/>
            <person name="Luque E.M."/>
            <person name="Marcos A.T."/>
            <person name="Martin J."/>
            <person name="McCluskey K."/>
            <person name="Medina H.R."/>
            <person name="Miralles-Duran A."/>
            <person name="Miyazaki A."/>
            <person name="Munoz-Torres E."/>
            <person name="Oguiza J.A."/>
            <person name="Ohm R."/>
            <person name="Olmedo M."/>
            <person name="Orejas M."/>
            <person name="Ortiz-Castellanos L."/>
            <person name="Pisabarro A.G."/>
            <person name="Rodriguez-Romero J."/>
            <person name="Ruiz-Herrera J."/>
            <person name="Ruiz-Vazquez R."/>
            <person name="Sanz C."/>
            <person name="Schackwitz W."/>
            <person name="Schmutz J."/>
            <person name="Shahriari M."/>
            <person name="Shelest E."/>
            <person name="Silva-Franco F."/>
            <person name="Soanes D."/>
            <person name="Syed K."/>
            <person name="Tagua V.G."/>
            <person name="Talbot N.J."/>
            <person name="Thon M."/>
            <person name="De vries R.P."/>
            <person name="Wiebenga A."/>
            <person name="Yadav J.S."/>
            <person name="Braun E.L."/>
            <person name="Baker S."/>
            <person name="Garre V."/>
            <person name="Horwitz B."/>
            <person name="Torres-Martinez S."/>
            <person name="Idnurm A."/>
            <person name="Herrera-Estrella A."/>
            <person name="Gabaldon T."/>
            <person name="Grigoriev I.V."/>
        </authorList>
    </citation>
    <scope>NUCLEOTIDE SEQUENCE [LARGE SCALE GENOMIC DNA]</scope>
    <source>
        <strain evidence="2">NRRL 1555(-)</strain>
    </source>
</reference>
<evidence type="ECO:0000313" key="1">
    <source>
        <dbReference type="EMBL" id="OAD79372.1"/>
    </source>
</evidence>
<dbReference type="Proteomes" id="UP000077315">
    <property type="component" value="Unassembled WGS sequence"/>
</dbReference>
<protein>
    <recommendedName>
        <fullName evidence="3">SWIM-type domain-containing protein</fullName>
    </recommendedName>
</protein>
<accession>A0A162V1H7</accession>
<organism evidence="1 2">
    <name type="scientific">Phycomyces blakesleeanus (strain ATCC 8743b / DSM 1359 / FGSC 10004 / NBRC 33097 / NRRL 1555)</name>
    <dbReference type="NCBI Taxonomy" id="763407"/>
    <lineage>
        <taxon>Eukaryota</taxon>
        <taxon>Fungi</taxon>
        <taxon>Fungi incertae sedis</taxon>
        <taxon>Mucoromycota</taxon>
        <taxon>Mucoromycotina</taxon>
        <taxon>Mucoromycetes</taxon>
        <taxon>Mucorales</taxon>
        <taxon>Phycomycetaceae</taxon>
        <taxon>Phycomyces</taxon>
    </lineage>
</organism>
<dbReference type="AlphaFoldDB" id="A0A162V1H7"/>
<keyword evidence="2" id="KW-1185">Reference proteome</keyword>
<dbReference type="OrthoDB" id="2430203at2759"/>
<sequence length="483" mass="56454">MNEKLPETNCVFTGDLRVNNIESNLFVFGFQSPAQVRVMRIATSFCLDATHGISARSGKVMYSLVTQHNVTGKWSPVAYMVTNDQTLMHLRERSYFCPLNITIDCSIPKVNAITSAFPHVAIHYCEFHILHAWQTNLDNKVRLAASFTSAQLAAYKQKLKNKLKYILMESNKEVFLTRILDFKRDIPDQLHFLRYFETQWTGSKVLLKRWGRPYFDDLHRRYLTNNYIESWYNQLKTIYFGRTRIRRLDCLVFILTNDVEYFYKQEVNRIHLNNGKMGPVENELARNEFAASKIEDDILPSMIISPLNVISTSMDDSDGEWQIKSFTNDTTWYSITVVNDLIECCSWPRYISQQVPCKHLFLLKRYRKINILYTIQRDANHLAMQRPAVLAEEEEVVIVDEEDGREDVVGAQNDVDTSITDLITHTILLHHQRLDLKHMQTISDIDVSEINDMTRCVKELLDRIDNIRNRNINSFRNINTQCQ</sequence>
<gene>
    <name evidence="1" type="ORF">PHYBLDRAFT_58423</name>
</gene>
<evidence type="ECO:0000313" key="2">
    <source>
        <dbReference type="Proteomes" id="UP000077315"/>
    </source>
</evidence>
<proteinExistence type="predicted"/>
<name>A0A162V1H7_PHYB8</name>
<dbReference type="EMBL" id="KV440972">
    <property type="protein sequence ID" value="OAD79372.1"/>
    <property type="molecule type" value="Genomic_DNA"/>
</dbReference>
<dbReference type="VEuPathDB" id="FungiDB:PHYBLDRAFT_58423"/>
<dbReference type="GeneID" id="29001226"/>
<dbReference type="InParanoid" id="A0A162V1H7"/>